<reference evidence="2" key="1">
    <citation type="journal article" date="2013" name="Science">
        <title>The Amborella genome and the evolution of flowering plants.</title>
        <authorList>
            <consortium name="Amborella Genome Project"/>
        </authorList>
    </citation>
    <scope>NUCLEOTIDE SEQUENCE [LARGE SCALE GENOMIC DNA]</scope>
</reference>
<organism evidence="1 2">
    <name type="scientific">Amborella trichopoda</name>
    <dbReference type="NCBI Taxonomy" id="13333"/>
    <lineage>
        <taxon>Eukaryota</taxon>
        <taxon>Viridiplantae</taxon>
        <taxon>Streptophyta</taxon>
        <taxon>Embryophyta</taxon>
        <taxon>Tracheophyta</taxon>
        <taxon>Spermatophyta</taxon>
        <taxon>Magnoliopsida</taxon>
        <taxon>Amborellales</taxon>
        <taxon>Amborellaceae</taxon>
        <taxon>Amborella</taxon>
    </lineage>
</organism>
<evidence type="ECO:0000313" key="2">
    <source>
        <dbReference type="Proteomes" id="UP000017836"/>
    </source>
</evidence>
<dbReference type="Proteomes" id="UP000017836">
    <property type="component" value="Unassembled WGS sequence"/>
</dbReference>
<gene>
    <name evidence="1" type="ORF">AMTR_s00014p00204990</name>
</gene>
<accession>W1PM62</accession>
<proteinExistence type="predicted"/>
<protein>
    <submittedName>
        <fullName evidence="1">Uncharacterized protein</fullName>
    </submittedName>
</protein>
<sequence>MQEGITETSQSARANYDTCQSVQVHTDTRQHARESRCPVRHRQSGVHNCVFIMLDDVFQHVRRVVSMFAGLSRKLCSAVFSMRSMVFSTCLAA</sequence>
<dbReference type="Gramene" id="ERN09148">
    <property type="protein sequence ID" value="ERN09148"/>
    <property type="gene ID" value="AMTR_s00014p00204990"/>
</dbReference>
<dbReference type="HOGENOM" id="CLU_2402598_0_0_1"/>
<evidence type="ECO:0000313" key="1">
    <source>
        <dbReference type="EMBL" id="ERN09148.1"/>
    </source>
</evidence>
<dbReference type="AlphaFoldDB" id="W1PM62"/>
<dbReference type="EMBL" id="KI393051">
    <property type="protein sequence ID" value="ERN09148.1"/>
    <property type="molecule type" value="Genomic_DNA"/>
</dbReference>
<name>W1PM62_AMBTC</name>
<keyword evidence="2" id="KW-1185">Reference proteome</keyword>